<evidence type="ECO:0000256" key="6">
    <source>
        <dbReference type="ARBA" id="ARBA00022963"/>
    </source>
</evidence>
<evidence type="ECO:0000313" key="16">
    <source>
        <dbReference type="EMBL" id="WDR04870.1"/>
    </source>
</evidence>
<keyword evidence="7" id="KW-0560">Oxidoreductase</keyword>
<accession>A0ABY7YUZ6</accession>
<dbReference type="Gene3D" id="1.10.1040.50">
    <property type="match status" value="1"/>
</dbReference>
<dbReference type="CDD" id="cd06558">
    <property type="entry name" value="crotonase-like"/>
    <property type="match status" value="1"/>
</dbReference>
<feature type="domain" description="3-hydroxyacyl-CoA dehydrogenase C-terminal" evidence="14">
    <location>
        <begin position="493"/>
        <end position="582"/>
    </location>
</feature>
<dbReference type="RefSeq" id="WP_282210390.1">
    <property type="nucleotide sequence ID" value="NZ_CP118247.1"/>
</dbReference>
<evidence type="ECO:0000256" key="10">
    <source>
        <dbReference type="ARBA" id="ARBA00023239"/>
    </source>
</evidence>
<dbReference type="Proteomes" id="UP001222118">
    <property type="component" value="Chromosome"/>
</dbReference>
<organism evidence="16 17">
    <name type="scientific">Devosia rhodophyticola</name>
    <dbReference type="NCBI Taxonomy" id="3026423"/>
    <lineage>
        <taxon>Bacteria</taxon>
        <taxon>Pseudomonadati</taxon>
        <taxon>Pseudomonadota</taxon>
        <taxon>Alphaproteobacteria</taxon>
        <taxon>Hyphomicrobiales</taxon>
        <taxon>Devosiaceae</taxon>
        <taxon>Devosia</taxon>
    </lineage>
</organism>
<evidence type="ECO:0000256" key="1">
    <source>
        <dbReference type="ARBA" id="ARBA00005005"/>
    </source>
</evidence>
<evidence type="ECO:0000256" key="3">
    <source>
        <dbReference type="ARBA" id="ARBA00008750"/>
    </source>
</evidence>
<dbReference type="Pfam" id="PF00378">
    <property type="entry name" value="ECH_1"/>
    <property type="match status" value="1"/>
</dbReference>
<dbReference type="EC" id="4.2.1.17" evidence="4"/>
<evidence type="ECO:0000256" key="13">
    <source>
        <dbReference type="RuleBase" id="RU003707"/>
    </source>
</evidence>
<comment type="similarity">
    <text evidence="3">In the N-terminal section; belongs to the enoyl-CoA hydratase/isomerase family.</text>
</comment>
<dbReference type="Gene3D" id="3.90.226.10">
    <property type="entry name" value="2-enoyl-CoA Hydratase, Chain A, domain 1"/>
    <property type="match status" value="1"/>
</dbReference>
<protein>
    <recommendedName>
        <fullName evidence="4">enoyl-CoA hydratase</fullName>
        <ecNumber evidence="4">4.2.1.17</ecNumber>
    </recommendedName>
</protein>
<dbReference type="SUPFAM" id="SSF48179">
    <property type="entry name" value="6-phosphogluconate dehydrogenase C-terminal domain-like"/>
    <property type="match status" value="1"/>
</dbReference>
<comment type="catalytic activity">
    <reaction evidence="12">
        <text>a (3S)-3-hydroxyacyl-CoA + NAD(+) = a 3-oxoacyl-CoA + NADH + H(+)</text>
        <dbReference type="Rhea" id="RHEA:22432"/>
        <dbReference type="ChEBI" id="CHEBI:15378"/>
        <dbReference type="ChEBI" id="CHEBI:57318"/>
        <dbReference type="ChEBI" id="CHEBI:57540"/>
        <dbReference type="ChEBI" id="CHEBI:57945"/>
        <dbReference type="ChEBI" id="CHEBI:90726"/>
        <dbReference type="EC" id="1.1.1.35"/>
    </reaction>
</comment>
<keyword evidence="6" id="KW-0442">Lipid degradation</keyword>
<keyword evidence="5" id="KW-0276">Fatty acid metabolism</keyword>
<evidence type="ECO:0000256" key="5">
    <source>
        <dbReference type="ARBA" id="ARBA00022832"/>
    </source>
</evidence>
<comment type="similarity">
    <text evidence="2">In the central section; belongs to the 3-hydroxyacyl-CoA dehydrogenase family.</text>
</comment>
<keyword evidence="9" id="KW-0443">Lipid metabolism</keyword>
<dbReference type="Gene3D" id="3.40.50.720">
    <property type="entry name" value="NAD(P)-binding Rossmann-like Domain"/>
    <property type="match status" value="1"/>
</dbReference>
<gene>
    <name evidence="16" type="ORF">PSQ90_11195</name>
</gene>
<keyword evidence="17" id="KW-1185">Reference proteome</keyword>
<dbReference type="InterPro" id="IPR006108">
    <property type="entry name" value="3HC_DH_C"/>
</dbReference>
<dbReference type="PANTHER" id="PTHR43612">
    <property type="entry name" value="TRIFUNCTIONAL ENZYME SUBUNIT ALPHA"/>
    <property type="match status" value="1"/>
</dbReference>
<evidence type="ECO:0000259" key="14">
    <source>
        <dbReference type="Pfam" id="PF00725"/>
    </source>
</evidence>
<dbReference type="PROSITE" id="PS00166">
    <property type="entry name" value="ENOYL_COA_HYDRATASE"/>
    <property type="match status" value="1"/>
</dbReference>
<dbReference type="InterPro" id="IPR018376">
    <property type="entry name" value="Enoyl-CoA_hyd/isom_CS"/>
</dbReference>
<dbReference type="InterPro" id="IPR050136">
    <property type="entry name" value="FA_oxidation_alpha_subunit"/>
</dbReference>
<dbReference type="EMBL" id="CP118247">
    <property type="protein sequence ID" value="WDR04870.1"/>
    <property type="molecule type" value="Genomic_DNA"/>
</dbReference>
<dbReference type="PROSITE" id="PS00067">
    <property type="entry name" value="3HCDH"/>
    <property type="match status" value="1"/>
</dbReference>
<keyword evidence="11" id="KW-0511">Multifunctional enzyme</keyword>
<feature type="domain" description="3-hydroxyacyl-CoA dehydrogenase NAD binding" evidence="15">
    <location>
        <begin position="317"/>
        <end position="490"/>
    </location>
</feature>
<sequence length="654" mass="70580">MAPQPQLTETKNWNFHTDVEGLGWLTINTPNSPVNTLSREAIMELETLVARFEDLANSRELVGVILLSGKDSGFIAGADISEFDAMSDFSVLPEALKRTHALFQRIENLKIPVVAGIHGFALGGGLELALACHYRVAVNDDKTRIGFPEVNLGIFPGFGGTGRSIRQAGPVDAMSIMLSGRLLRAGAARGLGLVDKLVRHRDMLRWEARKAVLQHRKSKHAGLFKRVMGMGPLRGYAVSKMQEQVAKKARKEHYPAPYALIDLFEKHGDDWQAMIGGEIDAFAPLMGSDTASNLRRVFFLSEGLKKQGTKGAKFARVHVIGAGVMGGDIAAWCALRGMAVTLQDLDMDRIKPALDRGKKLFRKRLKKKFEVDAAVARLEADPAGKGVSRADVVIEAVVENLEIKRKIFAGLEDKLKPGAILATNTSSIELERIAEGLKDPARLIGLHFFNPVAQLPLVEIIRSTFNNDAEIGKGAAFALAIGKSPVVVKSAPGFLVNRVLMPYMLDAVQRVEAGESKELLDAAAVAFGMPMGPIELMDTVGLDVGLSVATELGHEVPERSKFSKLVTAKKLGRKSGEGFYKWVDGKAQKGPVPDHKDLAELGRALVKPLVDMSKVVVSEGVVANGDMADIGVIMGTGFAPFLGGPLQARKDGKA</sequence>
<evidence type="ECO:0000259" key="15">
    <source>
        <dbReference type="Pfam" id="PF02737"/>
    </source>
</evidence>
<comment type="similarity">
    <text evidence="13">Belongs to the enoyl-CoA hydratase/isomerase family.</text>
</comment>
<evidence type="ECO:0000313" key="17">
    <source>
        <dbReference type="Proteomes" id="UP001222118"/>
    </source>
</evidence>
<evidence type="ECO:0000256" key="11">
    <source>
        <dbReference type="ARBA" id="ARBA00023268"/>
    </source>
</evidence>
<dbReference type="Pfam" id="PF00725">
    <property type="entry name" value="3HCDH"/>
    <property type="match status" value="1"/>
</dbReference>
<dbReference type="Pfam" id="PF02737">
    <property type="entry name" value="3HCDH_N"/>
    <property type="match status" value="1"/>
</dbReference>
<name>A0ABY7YUZ6_9HYPH</name>
<keyword evidence="8" id="KW-0520">NAD</keyword>
<evidence type="ECO:0000256" key="2">
    <source>
        <dbReference type="ARBA" id="ARBA00007005"/>
    </source>
</evidence>
<dbReference type="PANTHER" id="PTHR43612:SF3">
    <property type="entry name" value="TRIFUNCTIONAL ENZYME SUBUNIT ALPHA, MITOCHONDRIAL"/>
    <property type="match status" value="1"/>
</dbReference>
<dbReference type="SUPFAM" id="SSF52096">
    <property type="entry name" value="ClpP/crotonase"/>
    <property type="match status" value="1"/>
</dbReference>
<comment type="pathway">
    <text evidence="1">Lipid metabolism; fatty acid beta-oxidation.</text>
</comment>
<evidence type="ECO:0000256" key="7">
    <source>
        <dbReference type="ARBA" id="ARBA00023002"/>
    </source>
</evidence>
<reference evidence="16 17" key="1">
    <citation type="submission" date="2023-02" db="EMBL/GenBank/DDBJ databases">
        <title>Devosia chondri sp. nov., isolated from the phycosphere of marine algae.</title>
        <authorList>
            <person name="Kim J.M."/>
            <person name="Lee J.K."/>
            <person name="Choi B.J."/>
            <person name="Bayburt H."/>
            <person name="Jeon C.O."/>
        </authorList>
    </citation>
    <scope>NUCLEOTIDE SEQUENCE [LARGE SCALE GENOMIC DNA]</scope>
    <source>
        <strain evidence="16 17">G2-5</strain>
    </source>
</reference>
<proteinExistence type="inferred from homology"/>
<dbReference type="InterPro" id="IPR006176">
    <property type="entry name" value="3-OHacyl-CoA_DH_NAD-bd"/>
</dbReference>
<dbReference type="InterPro" id="IPR008927">
    <property type="entry name" value="6-PGluconate_DH-like_C_sf"/>
</dbReference>
<evidence type="ECO:0000256" key="12">
    <source>
        <dbReference type="ARBA" id="ARBA00049556"/>
    </source>
</evidence>
<dbReference type="InterPro" id="IPR029045">
    <property type="entry name" value="ClpP/crotonase-like_dom_sf"/>
</dbReference>
<evidence type="ECO:0000256" key="4">
    <source>
        <dbReference type="ARBA" id="ARBA00012076"/>
    </source>
</evidence>
<evidence type="ECO:0000256" key="8">
    <source>
        <dbReference type="ARBA" id="ARBA00023027"/>
    </source>
</evidence>
<dbReference type="InterPro" id="IPR006180">
    <property type="entry name" value="3-OHacyl-CoA_DH_CS"/>
</dbReference>
<dbReference type="InterPro" id="IPR036291">
    <property type="entry name" value="NAD(P)-bd_dom_sf"/>
</dbReference>
<dbReference type="InterPro" id="IPR001753">
    <property type="entry name" value="Enoyl-CoA_hydra/iso"/>
</dbReference>
<dbReference type="SUPFAM" id="SSF51735">
    <property type="entry name" value="NAD(P)-binding Rossmann-fold domains"/>
    <property type="match status" value="1"/>
</dbReference>
<evidence type="ECO:0000256" key="9">
    <source>
        <dbReference type="ARBA" id="ARBA00023098"/>
    </source>
</evidence>
<keyword evidence="10" id="KW-0456">Lyase</keyword>